<dbReference type="InterPro" id="IPR057037">
    <property type="entry name" value="TPR_rep_actino"/>
</dbReference>
<feature type="domain" description="TPR repeat" evidence="1">
    <location>
        <begin position="269"/>
        <end position="503"/>
    </location>
</feature>
<comment type="caution">
    <text evidence="2">The sequence shown here is derived from an EMBL/GenBank/DDBJ whole genome shotgun (WGS) entry which is preliminary data.</text>
</comment>
<evidence type="ECO:0000313" key="2">
    <source>
        <dbReference type="EMBL" id="MEE2048885.1"/>
    </source>
</evidence>
<protein>
    <recommendedName>
        <fullName evidence="1">TPR repeat domain-containing protein</fullName>
    </recommendedName>
</protein>
<sequence>MATFDLTFQARTTSANPEAIRARVEELNLLQDRLMGRADDLTGQFNSTATQFTDILGWNIKGLSEEDYQYWKDAGVAIAYAASQLEQWAQHVEEFKEEREAQNSEWFDFRTSKEGEIPADFQGQTITATHPERGGVFGISDASKYRDIYDEVATKLAALQERERTNYRNFEDHAEEVAEDLREGPTKANVQALIDAGINPWAFYSLDPNRYTMLVDGQELTEENAQELADELSPYWSGDKPLDENYHELMLMMSMITTNAMQAQQGGTGYRSEEMDFLDAFYDELERSQPGGVIDIPPSMEGDHLTDEERDHALGVLGDGLLALSDHRVGGGYDDLPASVREAAEGPHLAPSGSTPPSSHTWAEDARSLAAMLGNAHESMEPGYGLSMTLSLSMGMYSDEYSEVMDQFIPEEDVLALVDVANRNEDAMHDLFAGVENEDGEREPYVHPNLMRTHEDEDGQFQRFSPHTEQWGSSEDMINTAVEGLFTHPWEDGGEIVGDMIEWIAQDALSEDQDVQDRAGRAAAGFIGMITTEEMQEALTNTGVDVTEGGDDYNDASFTAFNTHLAEDLGDVFDAYIYSFAGGEIVETNDDTVPLTGVGEYESSYNGFTIGPQERAAYLQYLMGNDDSAISAINSASAYQSLEMEAYLETGDQYSTSRGASTLYSLIEVALEAEAENRRLDLQGTEDRKEQLYTFALEKAGEYSAKIPVVGEGISNALGLGSEWLTGKLIDEDISTSPRYPMSDNPETREREHHLIFLEHIANSENVHIDRRAPQSFIDELEGFGVIEVGSDGSVVVEMDPSEWSISSAPGNDMDAVDSALAGALNGTQISPTERETASAEEMAVTFSGVYDARYELIKAHAVRGS</sequence>
<dbReference type="RefSeq" id="WP_330156197.1">
    <property type="nucleotide sequence ID" value="NZ_BAAAJA010000006.1"/>
</dbReference>
<name>A0ABU7KHW7_9ACTN</name>
<gene>
    <name evidence="2" type="ORF">Q8A49_00030</name>
</gene>
<dbReference type="Pfam" id="PF23275">
    <property type="entry name" value="TPR_23"/>
    <property type="match status" value="1"/>
</dbReference>
<accession>A0ABU7KHW7</accession>
<evidence type="ECO:0000259" key="1">
    <source>
        <dbReference type="Pfam" id="PF23275"/>
    </source>
</evidence>
<organism evidence="2 3">
    <name type="scientific">Nocardiopsis tropica</name>
    <dbReference type="NCBI Taxonomy" id="109330"/>
    <lineage>
        <taxon>Bacteria</taxon>
        <taxon>Bacillati</taxon>
        <taxon>Actinomycetota</taxon>
        <taxon>Actinomycetes</taxon>
        <taxon>Streptosporangiales</taxon>
        <taxon>Nocardiopsidaceae</taxon>
        <taxon>Nocardiopsis</taxon>
    </lineage>
</organism>
<reference evidence="2 3" key="1">
    <citation type="submission" date="2023-07" db="EMBL/GenBank/DDBJ databases">
        <authorList>
            <person name="Girao M."/>
            <person name="Carvalho M.F."/>
        </authorList>
    </citation>
    <scope>NUCLEOTIDE SEQUENCE [LARGE SCALE GENOMIC DNA]</scope>
    <source>
        <strain evidence="2 3">66/93</strain>
    </source>
</reference>
<dbReference type="Proteomes" id="UP001348641">
    <property type="component" value="Unassembled WGS sequence"/>
</dbReference>
<dbReference type="EMBL" id="JAUUCC010000001">
    <property type="protein sequence ID" value="MEE2048885.1"/>
    <property type="molecule type" value="Genomic_DNA"/>
</dbReference>
<evidence type="ECO:0000313" key="3">
    <source>
        <dbReference type="Proteomes" id="UP001348641"/>
    </source>
</evidence>
<proteinExistence type="predicted"/>